<evidence type="ECO:0000313" key="1">
    <source>
        <dbReference type="EMBL" id="AYB30819.1"/>
    </source>
</evidence>
<dbReference type="OrthoDB" id="9089108at2"/>
<evidence type="ECO:0000313" key="2">
    <source>
        <dbReference type="Proteomes" id="UP000266183"/>
    </source>
</evidence>
<proteinExistence type="predicted"/>
<gene>
    <name evidence="1" type="ORF">D4L85_09625</name>
</gene>
<organism evidence="1 2">
    <name type="scientific">Chryseolinea soli</name>
    <dbReference type="NCBI Taxonomy" id="2321403"/>
    <lineage>
        <taxon>Bacteria</taxon>
        <taxon>Pseudomonadati</taxon>
        <taxon>Bacteroidota</taxon>
        <taxon>Cytophagia</taxon>
        <taxon>Cytophagales</taxon>
        <taxon>Fulvivirgaceae</taxon>
        <taxon>Chryseolinea</taxon>
    </lineage>
</organism>
<keyword evidence="2" id="KW-1185">Reference proteome</keyword>
<dbReference type="Proteomes" id="UP000266183">
    <property type="component" value="Chromosome"/>
</dbReference>
<dbReference type="RefSeq" id="WP_119754118.1">
    <property type="nucleotide sequence ID" value="NZ_CP032382.1"/>
</dbReference>
<dbReference type="KEGG" id="chk:D4L85_09625"/>
<reference evidence="2" key="1">
    <citation type="submission" date="2018-09" db="EMBL/GenBank/DDBJ databases">
        <title>Chryseolinea sp. KIS68-18 isolated from soil.</title>
        <authorList>
            <person name="Weon H.-Y."/>
            <person name="Kwon S.-W."/>
            <person name="Lee S.A."/>
        </authorList>
    </citation>
    <scope>NUCLEOTIDE SEQUENCE [LARGE SCALE GENOMIC DNA]</scope>
    <source>
        <strain evidence="2">KIS68-18</strain>
    </source>
</reference>
<dbReference type="AlphaFoldDB" id="A0A385SHY3"/>
<name>A0A385SHY3_9BACT</name>
<accession>A0A385SHY3</accession>
<dbReference type="EMBL" id="CP032382">
    <property type="protein sequence ID" value="AYB30819.1"/>
    <property type="molecule type" value="Genomic_DNA"/>
</dbReference>
<sequence>MENGWKKFLLKSGLPFEYEVKECFAKSDCTVWDEYYYLKEDENNVEKEFSYDLDANTWRDGCSIDFMVECKYKTEPTKWFFTPDPYAYQQEVNRNSFLHPMDHFTKQKFLFNNPPFDKVVEEPLGPFCLKGIEILKNDGVEVNITRAISQLSYAFVDKIISAMDSQLNIESFFETVFLHVPIIITNAELHLLKTNVTTKEIEDSKSIEEISTKHNFLFYNNKPGGHLHDYNRSKLVGFFASQDQEKIKTRINSFTTDLNHLVEVISTNYCPSVICIMHHDELHQNYKTLFDYIDFLTFHTESLQQRIKQVKADADQKFREFGEI</sequence>
<protein>
    <submittedName>
        <fullName evidence="1">Uncharacterized protein</fullName>
    </submittedName>
</protein>